<name>A0A1S3H094_LINAN</name>
<dbReference type="OrthoDB" id="2499658at2759"/>
<organism evidence="10 11">
    <name type="scientific">Lingula anatina</name>
    <name type="common">Brachiopod</name>
    <name type="synonym">Lingula unguis</name>
    <dbReference type="NCBI Taxonomy" id="7574"/>
    <lineage>
        <taxon>Eukaryota</taxon>
        <taxon>Metazoa</taxon>
        <taxon>Spiralia</taxon>
        <taxon>Lophotrochozoa</taxon>
        <taxon>Brachiopoda</taxon>
        <taxon>Linguliformea</taxon>
        <taxon>Lingulata</taxon>
        <taxon>Lingulida</taxon>
        <taxon>Linguloidea</taxon>
        <taxon>Lingulidae</taxon>
        <taxon>Lingula</taxon>
    </lineage>
</organism>
<feature type="region of interest" description="Disordered" evidence="7">
    <location>
        <begin position="668"/>
        <end position="784"/>
    </location>
</feature>
<evidence type="ECO:0000256" key="1">
    <source>
        <dbReference type="ARBA" id="ARBA00022468"/>
    </source>
</evidence>
<evidence type="ECO:0000256" key="7">
    <source>
        <dbReference type="SAM" id="MobiDB-lite"/>
    </source>
</evidence>
<dbReference type="AlphaFoldDB" id="A0A1S3H094"/>
<dbReference type="Gene3D" id="1.25.40.10">
    <property type="entry name" value="Tetratricopeptide repeat domain"/>
    <property type="match status" value="1"/>
</dbReference>
<dbReference type="InterPro" id="IPR011990">
    <property type="entry name" value="TPR-like_helical_dom_sf"/>
</dbReference>
<evidence type="ECO:0000313" key="11">
    <source>
        <dbReference type="RefSeq" id="XP_013379545.1"/>
    </source>
</evidence>
<evidence type="ECO:0000259" key="8">
    <source>
        <dbReference type="PROSITE" id="PS50023"/>
    </source>
</evidence>
<dbReference type="GeneID" id="106151030"/>
<dbReference type="Gene3D" id="6.10.140.210">
    <property type="match status" value="1"/>
</dbReference>
<dbReference type="PANTHER" id="PTHR15711:SF32">
    <property type="entry name" value="RAP GTPASE ACTIVATING PROTEIN 1, ISOFORM H"/>
    <property type="match status" value="1"/>
</dbReference>
<dbReference type="Gene3D" id="3.40.50.11210">
    <property type="entry name" value="Rap/Ran-GAP"/>
    <property type="match status" value="1"/>
</dbReference>
<dbReference type="STRING" id="7574.A0A1S3H094"/>
<dbReference type="InterPro" id="IPR000331">
    <property type="entry name" value="Rap/Ran_GAP_dom"/>
</dbReference>
<dbReference type="PROSITE" id="PS50023">
    <property type="entry name" value="LIM_DOMAIN_2"/>
    <property type="match status" value="1"/>
</dbReference>
<feature type="coiled-coil region" evidence="6">
    <location>
        <begin position="861"/>
        <end position="895"/>
    </location>
</feature>
<dbReference type="Proteomes" id="UP000085678">
    <property type="component" value="Unplaced"/>
</dbReference>
<protein>
    <submittedName>
        <fullName evidence="11">Rap1 GTPase-activating protein 1-like isoform X1</fullName>
    </submittedName>
</protein>
<evidence type="ECO:0000313" key="10">
    <source>
        <dbReference type="Proteomes" id="UP000085678"/>
    </source>
</evidence>
<dbReference type="Pfam" id="PF02188">
    <property type="entry name" value="GoLoco"/>
    <property type="match status" value="2"/>
</dbReference>
<dbReference type="GO" id="GO:0051056">
    <property type="term" value="P:regulation of small GTPase mediated signal transduction"/>
    <property type="evidence" value="ECO:0007669"/>
    <property type="project" value="InterPro"/>
</dbReference>
<dbReference type="GO" id="GO:0005737">
    <property type="term" value="C:cytoplasm"/>
    <property type="evidence" value="ECO:0007669"/>
    <property type="project" value="TreeGrafter"/>
</dbReference>
<feature type="compositionally biased region" description="Low complexity" evidence="7">
    <location>
        <begin position="756"/>
        <end position="784"/>
    </location>
</feature>
<dbReference type="KEGG" id="lak:106151030"/>
<dbReference type="FunFam" id="3.40.50.11210:FF:000001">
    <property type="entry name" value="Ral GTPase-activating protein subunit alpha-1 isoform 1"/>
    <property type="match status" value="1"/>
</dbReference>
<dbReference type="InParanoid" id="A0A1S3H094"/>
<proteinExistence type="predicted"/>
<dbReference type="RefSeq" id="XP_013379545.1">
    <property type="nucleotide sequence ID" value="XM_013524091.1"/>
</dbReference>
<keyword evidence="1" id="KW-0343">GTPase activation</keyword>
<keyword evidence="4 5" id="KW-0440">LIM domain</keyword>
<reference evidence="11" key="1">
    <citation type="submission" date="2025-08" db="UniProtKB">
        <authorList>
            <consortium name="RefSeq"/>
        </authorList>
    </citation>
    <scope>IDENTIFICATION</scope>
    <source>
        <tissue evidence="11">Gonads</tissue>
    </source>
</reference>
<dbReference type="PROSITE" id="PS50085">
    <property type="entry name" value="RAPGAP"/>
    <property type="match status" value="1"/>
</dbReference>
<evidence type="ECO:0000256" key="4">
    <source>
        <dbReference type="ARBA" id="ARBA00023038"/>
    </source>
</evidence>
<feature type="compositionally biased region" description="Polar residues" evidence="7">
    <location>
        <begin position="668"/>
        <end position="677"/>
    </location>
</feature>
<evidence type="ECO:0000256" key="6">
    <source>
        <dbReference type="SAM" id="Coils"/>
    </source>
</evidence>
<feature type="compositionally biased region" description="Polar residues" evidence="7">
    <location>
        <begin position="730"/>
        <end position="749"/>
    </location>
</feature>
<dbReference type="PROSITE" id="PS50877">
    <property type="entry name" value="GOLOCO"/>
    <property type="match status" value="2"/>
</dbReference>
<dbReference type="FunCoup" id="A0A1S3H094">
    <property type="interactions" value="113"/>
</dbReference>
<keyword evidence="3 5" id="KW-0862">Zinc</keyword>
<keyword evidence="2 5" id="KW-0479">Metal-binding</keyword>
<evidence type="ECO:0000256" key="3">
    <source>
        <dbReference type="ARBA" id="ARBA00022833"/>
    </source>
</evidence>
<dbReference type="Pfam" id="PF21022">
    <property type="entry name" value="Rap-GAP_dimer"/>
    <property type="match status" value="1"/>
</dbReference>
<accession>A0A1S3H094</accession>
<dbReference type="InterPro" id="IPR050989">
    <property type="entry name" value="Rap1_Ran_GAP"/>
</dbReference>
<keyword evidence="6" id="KW-0175">Coiled coil</keyword>
<dbReference type="InterPro" id="IPR035974">
    <property type="entry name" value="Rap/Ran-GAP_sf"/>
</dbReference>
<dbReference type="GO" id="GO:0005096">
    <property type="term" value="F:GTPase activator activity"/>
    <property type="evidence" value="ECO:0007669"/>
    <property type="project" value="UniProtKB-KW"/>
</dbReference>
<gene>
    <name evidence="11" type="primary">LOC106151030</name>
</gene>
<dbReference type="InterPro" id="IPR003109">
    <property type="entry name" value="GoLoco_motif"/>
</dbReference>
<dbReference type="SMART" id="SM00132">
    <property type="entry name" value="LIM"/>
    <property type="match status" value="1"/>
</dbReference>
<evidence type="ECO:0000259" key="9">
    <source>
        <dbReference type="PROSITE" id="PS50085"/>
    </source>
</evidence>
<dbReference type="PANTHER" id="PTHR15711">
    <property type="entry name" value="RAP GTPASE-ACTIVATING PROTEIN"/>
    <property type="match status" value="1"/>
</dbReference>
<dbReference type="InterPro" id="IPR001781">
    <property type="entry name" value="Znf_LIM"/>
</dbReference>
<dbReference type="PROSITE" id="PS00478">
    <property type="entry name" value="LIM_DOMAIN_1"/>
    <property type="match status" value="1"/>
</dbReference>
<evidence type="ECO:0000256" key="2">
    <source>
        <dbReference type="ARBA" id="ARBA00022723"/>
    </source>
</evidence>
<dbReference type="Pfam" id="PF02145">
    <property type="entry name" value="Rap_GAP"/>
    <property type="match status" value="1"/>
</dbReference>
<feature type="compositionally biased region" description="Basic and acidic residues" evidence="7">
    <location>
        <begin position="716"/>
        <end position="725"/>
    </location>
</feature>
<sequence>MLFSVGERSQCKLDLHLSSSDMNLWAKLIRKKYKLSLEMKKQYQIEYRNSLEVPGKFRKLRDESYDADCDEEDIYASIDELNVSSDSASQVYSEIAETVKESDSMNLVGSRQSWPYSPRVPGDRCQACGFAVGEDRVSVQRFIYHTMCFKCMECDAPLTLRNYRRQGMDGNVYCEKHVPASRMLADLEVDRKATNDFFDLLERMQSQRFDDQRCEMPLNVQRYDFVEILLRLQSQRMEEQRCELPCGKVSCQERKHRAESTVEMILKGPGPYPMISVPTAGGYWVDGTDHSCPLDNEGNPTMATPVGPYKVEDDETVLNYRRHFLGKEHFNFYAMDDNLGPIIMSVKTENVSSQEHVRIILRTHRGTQHEIVPVCNLEPLPSPARMAKMICDDITTEHFHPVLFPKGSEMIVNYDEHILTNTFKFGVIYQRFGQTKEEEVFGNRTHSAAMEEFLNVMGQRIQLKDFKGFRGGLDTNHGQTGEESVYTKFRDREIMFHVSTLLPYTDMDPQQLQRKRHIGNDIVSIVFQDENTPFVPDMIASHFLHTFIVIQPINANTENVAYKVSVTARDDVPFFGPTLPSPAVIVKGPEFREFLLTKLINAENSCYKAQTFAKLNDRTRAALLETLYQDLLRKNTSLLSYPINGKTESSRLVETFKKLTGRVRTQTIDTSSLQASRKSVLAPPSPLATVGETNKSPSAGKKAMKSLARRFSSAAFDRKEKDSSSDKSSCQCRLSDSPSASSINQSFKTCSPPSSPASSQGSSGKSRQSQSKMQISPSNSTSSFNSIIDEGIVEQQFIHDHDDSDTGLESMSSAETPNCKRISFSHSFSEDHSSLAFMTDEDILKQIEVLKVDIGKLKHEKSDLLKQNATNQKEIKKLKEKEIRLSTELQTAHKEIHRLRTVMADISPEATV</sequence>
<evidence type="ECO:0000256" key="5">
    <source>
        <dbReference type="PROSITE-ProRule" id="PRU00125"/>
    </source>
</evidence>
<dbReference type="Pfam" id="PF00412">
    <property type="entry name" value="LIM"/>
    <property type="match status" value="1"/>
</dbReference>
<keyword evidence="10" id="KW-1185">Reference proteome</keyword>
<dbReference type="GO" id="GO:0046872">
    <property type="term" value="F:metal ion binding"/>
    <property type="evidence" value="ECO:0007669"/>
    <property type="project" value="UniProtKB-KW"/>
</dbReference>
<dbReference type="SUPFAM" id="SSF111347">
    <property type="entry name" value="Rap/Ran-GAP"/>
    <property type="match status" value="1"/>
</dbReference>
<feature type="domain" description="Rap-GAP" evidence="9">
    <location>
        <begin position="411"/>
        <end position="627"/>
    </location>
</feature>
<feature type="domain" description="LIM zinc-binding" evidence="8">
    <location>
        <begin position="123"/>
        <end position="184"/>
    </location>
</feature>
<dbReference type="SMART" id="SM00390">
    <property type="entry name" value="GoLoco"/>
    <property type="match status" value="2"/>
</dbReference>